<dbReference type="OrthoDB" id="5143202at2"/>
<protein>
    <recommendedName>
        <fullName evidence="3">AbiEi antitoxin C-terminal domain-containing protein</fullName>
    </recommendedName>
</protein>
<dbReference type="RefSeq" id="WP_141371588.1">
    <property type="nucleotide sequence ID" value="NZ_BJLQ01000047.1"/>
</dbReference>
<gene>
    <name evidence="1" type="ORF">CGE01nite_30190</name>
</gene>
<evidence type="ECO:0008006" key="3">
    <source>
        <dbReference type="Google" id="ProtNLM"/>
    </source>
</evidence>
<dbReference type="AlphaFoldDB" id="A0A4Y3KSC0"/>
<evidence type="ECO:0000313" key="2">
    <source>
        <dbReference type="Proteomes" id="UP000320461"/>
    </source>
</evidence>
<sequence length="310" mass="34039">MRPIVVPAELVGLALQQEGLVSHTQCDAHGLGRDTRTRLVASGQWHRATRGVYDTTPGQEPSHPGRRRRAAWLGMLAYGPDAMAVGVGALALHGVQGLPMHPRPEAALPDGSPRHARDGVRLRCFDPVVTVELGGRQIATLADALVRALPELPRRNGLAVMDDVVHRGLLSSDEVASLPARMGGRRGVQRVRTWWPFVDGRAESPFESFARLECIDDGVPPDVLQLEIVPPDQGGTLRGDMGWRLKGGRWLVAELDGDEFHTSPDAVLADRQRQNRIATVGWVDLLRFAWPDLGAMTIPRQIRRALAYHR</sequence>
<comment type="caution">
    <text evidence="1">The sequence shown here is derived from an EMBL/GenBank/DDBJ whole genome shotgun (WGS) entry which is preliminary data.</text>
</comment>
<organism evidence="1 2">
    <name type="scientific">Cellulomonas gelida</name>
    <dbReference type="NCBI Taxonomy" id="1712"/>
    <lineage>
        <taxon>Bacteria</taxon>
        <taxon>Bacillati</taxon>
        <taxon>Actinomycetota</taxon>
        <taxon>Actinomycetes</taxon>
        <taxon>Micrococcales</taxon>
        <taxon>Cellulomonadaceae</taxon>
        <taxon>Cellulomonas</taxon>
    </lineage>
</organism>
<reference evidence="1 2" key="1">
    <citation type="submission" date="2019-06" db="EMBL/GenBank/DDBJ databases">
        <title>Whole genome shotgun sequence of Cellulomonas gelida NBRC 3748.</title>
        <authorList>
            <person name="Hosoyama A."/>
            <person name="Uohara A."/>
            <person name="Ohji S."/>
            <person name="Ichikawa N."/>
        </authorList>
    </citation>
    <scope>NUCLEOTIDE SEQUENCE [LARGE SCALE GENOMIC DNA]</scope>
    <source>
        <strain evidence="1 2">NBRC 3748</strain>
    </source>
</reference>
<dbReference type="EMBL" id="BJLQ01000047">
    <property type="protein sequence ID" value="GEA85768.1"/>
    <property type="molecule type" value="Genomic_DNA"/>
</dbReference>
<proteinExistence type="predicted"/>
<keyword evidence="2" id="KW-1185">Reference proteome</keyword>
<evidence type="ECO:0000313" key="1">
    <source>
        <dbReference type="EMBL" id="GEA85768.1"/>
    </source>
</evidence>
<dbReference type="Proteomes" id="UP000320461">
    <property type="component" value="Unassembled WGS sequence"/>
</dbReference>
<accession>A0A4Y3KSC0</accession>
<name>A0A4Y3KSC0_9CELL</name>